<gene>
    <name evidence="1" type="ORF">PGCG_00138</name>
</gene>
<evidence type="ECO:0000313" key="1">
    <source>
        <dbReference type="EMBL" id="AGM15450.1"/>
    </source>
</evidence>
<proteinExistence type="predicted"/>
<sequence length="94" mass="11090">MNDTMNVAVVLDKPRPTDDIKPEVWYIKNSSDHHLVYRSCVISSKLISYRLTEMGFEYTTKNNVYICDWAPTIKVVSRECLKELRESFLRFNLL</sequence>
<dbReference type="EMBL" id="KC662249">
    <property type="protein sequence ID" value="AGM15450.1"/>
    <property type="molecule type" value="Genomic_DNA"/>
</dbReference>
<organism evidence="1 2">
    <name type="scientific">Phaeocystis globosa virus PgV-16T</name>
    <dbReference type="NCBI Taxonomy" id="3071227"/>
    <lineage>
        <taxon>Viruses</taxon>
        <taxon>Varidnaviria</taxon>
        <taxon>Bamfordvirae</taxon>
        <taxon>Nucleocytoviricota</taxon>
        <taxon>Megaviricetes</taxon>
        <taxon>Imitervirales</taxon>
        <taxon>Mesomimiviridae</taxon>
        <taxon>Tethysvirus</taxon>
        <taxon>Tethysvirus hollandense</taxon>
    </lineage>
</organism>
<reference evidence="1 2" key="1">
    <citation type="journal article" date="2013" name="Proc. Natl. Acad. Sci. U.S.A.">
        <title>Genome of Phaeocystis globosa virus PgV-16T highlights the common ancestry of the largest known DNA viruses infecting eukaryotes.</title>
        <authorList>
            <person name="Santini S."/>
            <person name="Jeudy S."/>
            <person name="Bartoli J."/>
            <person name="Poirot O."/>
            <person name="Lescot M."/>
            <person name="Abergel C."/>
            <person name="Barbe V."/>
            <person name="Wommack K.E."/>
            <person name="Noordeloos A.A."/>
            <person name="Brussaard C.P."/>
            <person name="Claverie J.M."/>
        </authorList>
    </citation>
    <scope>NUCLEOTIDE SEQUENCE [LARGE SCALE GENOMIC DNA]</scope>
    <source>
        <strain evidence="1 2">16T</strain>
    </source>
</reference>
<name>A0AC59EWU9_9VIRU</name>
<protein>
    <submittedName>
        <fullName evidence="1">Uncharacterized protein</fullName>
    </submittedName>
</protein>
<evidence type="ECO:0000313" key="2">
    <source>
        <dbReference type="Proteomes" id="UP000204225"/>
    </source>
</evidence>
<keyword evidence="2" id="KW-1185">Reference proteome</keyword>
<dbReference type="Proteomes" id="UP000204225">
    <property type="component" value="Segment"/>
</dbReference>
<accession>A0AC59EWU9</accession>